<comment type="caution">
    <text evidence="5">The sequence shown here is derived from an EMBL/GenBank/DDBJ whole genome shotgun (WGS) entry which is preliminary data.</text>
</comment>
<evidence type="ECO:0000256" key="3">
    <source>
        <dbReference type="ARBA" id="ARBA00023163"/>
    </source>
</evidence>
<dbReference type="Pfam" id="PF00455">
    <property type="entry name" value="DeoRC"/>
    <property type="match status" value="1"/>
</dbReference>
<feature type="domain" description="HTH deoR-type" evidence="4">
    <location>
        <begin position="4"/>
        <end position="59"/>
    </location>
</feature>
<dbReference type="InterPro" id="IPR050313">
    <property type="entry name" value="Carb_Metab_HTH_regulators"/>
</dbReference>
<sequence length="255" mass="28290">MPSTSQRRTEILEFIQQHGKGEVAYFTDHYEVSAVTIRNDLNYLEKKGCVTRCYGGATLNNQFTFDRPLNDKKQLHREIKSLLGKRAAQLIEDGDTIIIDSGSTTEQVALNLQGKKNLIVMTNGINVAYQLANQPDIEVMVSGGQMRENSYSLHGGCGESLLNHYRFNKLFLGVDGFDKQAGITTPHSGEAAINRNMINVAQQVIAVTDSSKFDRQSYCLIAKAEDIDVLVTDSGIPDEYVEQLTQLGVEIIIVD</sequence>
<keyword evidence="2" id="KW-0238">DNA-binding</keyword>
<evidence type="ECO:0000256" key="1">
    <source>
        <dbReference type="ARBA" id="ARBA00023015"/>
    </source>
</evidence>
<dbReference type="InterPro" id="IPR001034">
    <property type="entry name" value="DeoR_HTH"/>
</dbReference>
<dbReference type="PANTHER" id="PTHR30363">
    <property type="entry name" value="HTH-TYPE TRANSCRIPTIONAL REGULATOR SRLR-RELATED"/>
    <property type="match status" value="1"/>
</dbReference>
<dbReference type="InterPro" id="IPR036388">
    <property type="entry name" value="WH-like_DNA-bd_sf"/>
</dbReference>
<dbReference type="SUPFAM" id="SSF100950">
    <property type="entry name" value="NagB/RpiA/CoA transferase-like"/>
    <property type="match status" value="1"/>
</dbReference>
<protein>
    <submittedName>
        <fullName evidence="5">Transcriptional repressor AgaR</fullName>
    </submittedName>
</protein>
<dbReference type="SMART" id="SM00420">
    <property type="entry name" value="HTH_DEOR"/>
    <property type="match status" value="1"/>
</dbReference>
<dbReference type="SMART" id="SM01134">
    <property type="entry name" value="DeoRC"/>
    <property type="match status" value="1"/>
</dbReference>
<dbReference type="PROSITE" id="PS51000">
    <property type="entry name" value="HTH_DEOR_2"/>
    <property type="match status" value="1"/>
</dbReference>
<dbReference type="InterPro" id="IPR036390">
    <property type="entry name" value="WH_DNA-bd_sf"/>
</dbReference>
<dbReference type="InterPro" id="IPR018356">
    <property type="entry name" value="Tscrpt_reg_HTH_DeoR_CS"/>
</dbReference>
<dbReference type="Gene3D" id="1.10.10.10">
    <property type="entry name" value="Winged helix-like DNA-binding domain superfamily/Winged helix DNA-binding domain"/>
    <property type="match status" value="1"/>
</dbReference>
<reference evidence="5 6" key="1">
    <citation type="submission" date="2022-07" db="EMBL/GenBank/DDBJ databases">
        <title>Photobacterium pectinilyticum sp. nov., a marine bacterium isolated from surface seawater of Qingdao offshore.</title>
        <authorList>
            <person name="Wang X."/>
        </authorList>
    </citation>
    <scope>NUCLEOTIDE SEQUENCE [LARGE SCALE GENOMIC DNA]</scope>
    <source>
        <strain evidence="5 6">ZSDE20</strain>
    </source>
</reference>
<evidence type="ECO:0000313" key="6">
    <source>
        <dbReference type="Proteomes" id="UP001524460"/>
    </source>
</evidence>
<gene>
    <name evidence="5" type="primary">agaR</name>
    <name evidence="5" type="ORF">NHN17_21935</name>
</gene>
<accession>A0ABT1N7H9</accession>
<dbReference type="RefSeq" id="WP_255044794.1">
    <property type="nucleotide sequence ID" value="NZ_JANEYT010000084.1"/>
</dbReference>
<dbReference type="NCBIfam" id="NF040755">
    <property type="entry name" value="AgaR"/>
    <property type="match status" value="1"/>
</dbReference>
<dbReference type="EMBL" id="JANEYT010000084">
    <property type="protein sequence ID" value="MCQ1060709.1"/>
    <property type="molecule type" value="Genomic_DNA"/>
</dbReference>
<dbReference type="InterPro" id="IPR014036">
    <property type="entry name" value="DeoR-like_C"/>
</dbReference>
<organism evidence="5 6">
    <name type="scientific">Photobacterium pectinilyticum</name>
    <dbReference type="NCBI Taxonomy" id="2906793"/>
    <lineage>
        <taxon>Bacteria</taxon>
        <taxon>Pseudomonadati</taxon>
        <taxon>Pseudomonadota</taxon>
        <taxon>Gammaproteobacteria</taxon>
        <taxon>Vibrionales</taxon>
        <taxon>Vibrionaceae</taxon>
        <taxon>Photobacterium</taxon>
    </lineage>
</organism>
<dbReference type="InterPro" id="IPR047779">
    <property type="entry name" value="AgaR-like"/>
</dbReference>
<dbReference type="SUPFAM" id="SSF46785">
    <property type="entry name" value="Winged helix' DNA-binding domain"/>
    <property type="match status" value="1"/>
</dbReference>
<evidence type="ECO:0000259" key="4">
    <source>
        <dbReference type="PROSITE" id="PS51000"/>
    </source>
</evidence>
<proteinExistence type="predicted"/>
<name>A0ABT1N7H9_9GAMM</name>
<dbReference type="PANTHER" id="PTHR30363:SF44">
    <property type="entry name" value="AGA OPERON TRANSCRIPTIONAL REPRESSOR-RELATED"/>
    <property type="match status" value="1"/>
</dbReference>
<evidence type="ECO:0000256" key="2">
    <source>
        <dbReference type="ARBA" id="ARBA00023125"/>
    </source>
</evidence>
<keyword evidence="1" id="KW-0805">Transcription regulation</keyword>
<keyword evidence="6" id="KW-1185">Reference proteome</keyword>
<dbReference type="Gene3D" id="3.40.50.1360">
    <property type="match status" value="1"/>
</dbReference>
<dbReference type="Proteomes" id="UP001524460">
    <property type="component" value="Unassembled WGS sequence"/>
</dbReference>
<dbReference type="PROSITE" id="PS00894">
    <property type="entry name" value="HTH_DEOR_1"/>
    <property type="match status" value="1"/>
</dbReference>
<keyword evidence="3" id="KW-0804">Transcription</keyword>
<dbReference type="Pfam" id="PF08220">
    <property type="entry name" value="HTH_DeoR"/>
    <property type="match status" value="1"/>
</dbReference>
<evidence type="ECO:0000313" key="5">
    <source>
        <dbReference type="EMBL" id="MCQ1060709.1"/>
    </source>
</evidence>
<dbReference type="InterPro" id="IPR037171">
    <property type="entry name" value="NagB/RpiA_transferase-like"/>
</dbReference>